<dbReference type="InterPro" id="IPR039764">
    <property type="entry name" value="HABP4/SERBP1-like"/>
</dbReference>
<dbReference type="GO" id="GO:0003723">
    <property type="term" value="F:RNA binding"/>
    <property type="evidence" value="ECO:0007669"/>
    <property type="project" value="InterPro"/>
</dbReference>
<feature type="domain" description="Hyaluronan/mRNA-binding protein" evidence="4">
    <location>
        <begin position="164"/>
        <end position="275"/>
    </location>
</feature>
<dbReference type="Pfam" id="PF04774">
    <property type="entry name" value="HABP4_PAI-RBP1"/>
    <property type="match status" value="1"/>
</dbReference>
<gene>
    <name evidence="5" type="ORF">SI7747_15018057</name>
</gene>
<dbReference type="InterPro" id="IPR019084">
    <property type="entry name" value="STM1-like_N"/>
</dbReference>
<feature type="region of interest" description="Disordered" evidence="3">
    <location>
        <begin position="1"/>
        <end position="20"/>
    </location>
</feature>
<feature type="compositionally biased region" description="Gly residues" evidence="3">
    <location>
        <begin position="342"/>
        <end position="373"/>
    </location>
</feature>
<feature type="compositionally biased region" description="Basic and acidic residues" evidence="3">
    <location>
        <begin position="125"/>
        <end position="134"/>
    </location>
</feature>
<dbReference type="Gene3D" id="6.10.140.1040">
    <property type="match status" value="1"/>
</dbReference>
<evidence type="ECO:0000313" key="6">
    <source>
        <dbReference type="Proteomes" id="UP001189122"/>
    </source>
</evidence>
<dbReference type="EMBL" id="CACRZD030000015">
    <property type="protein sequence ID" value="CAA6671649.1"/>
    <property type="molecule type" value="Genomic_DNA"/>
</dbReference>
<dbReference type="EMBL" id="LR743602">
    <property type="protein sequence ID" value="CAA2632436.1"/>
    <property type="molecule type" value="Genomic_DNA"/>
</dbReference>
<feature type="region of interest" description="Disordered" evidence="3">
    <location>
        <begin position="285"/>
        <end position="392"/>
    </location>
</feature>
<dbReference type="SMART" id="SM01233">
    <property type="entry name" value="HABP4_PAI-RBP1"/>
    <property type="match status" value="1"/>
</dbReference>
<evidence type="ECO:0000256" key="3">
    <source>
        <dbReference type="SAM" id="MobiDB-lite"/>
    </source>
</evidence>
<name>A0A7I8JNC9_SPIIN</name>
<organism evidence="5">
    <name type="scientific">Spirodela intermedia</name>
    <name type="common">Intermediate duckweed</name>
    <dbReference type="NCBI Taxonomy" id="51605"/>
    <lineage>
        <taxon>Eukaryota</taxon>
        <taxon>Viridiplantae</taxon>
        <taxon>Streptophyta</taxon>
        <taxon>Embryophyta</taxon>
        <taxon>Tracheophyta</taxon>
        <taxon>Spermatophyta</taxon>
        <taxon>Magnoliopsida</taxon>
        <taxon>Liliopsida</taxon>
        <taxon>Araceae</taxon>
        <taxon>Lemnoideae</taxon>
        <taxon>Spirodela</taxon>
    </lineage>
</organism>
<dbReference type="PANTHER" id="PTHR12299:SF17">
    <property type="entry name" value="AT19571P-RELATED"/>
    <property type="match status" value="1"/>
</dbReference>
<keyword evidence="6" id="KW-1185">Reference proteome</keyword>
<evidence type="ECO:0000256" key="2">
    <source>
        <dbReference type="ARBA" id="ARBA00022490"/>
    </source>
</evidence>
<keyword evidence="2" id="KW-0963">Cytoplasm</keyword>
<dbReference type="Proteomes" id="UP001189122">
    <property type="component" value="Unassembled WGS sequence"/>
</dbReference>
<evidence type="ECO:0000256" key="1">
    <source>
        <dbReference type="ARBA" id="ARBA00004496"/>
    </source>
</evidence>
<feature type="region of interest" description="Disordered" evidence="3">
    <location>
        <begin position="26"/>
        <end position="251"/>
    </location>
</feature>
<proteinExistence type="predicted"/>
<feature type="compositionally biased region" description="Low complexity" evidence="3">
    <location>
        <begin position="28"/>
        <end position="50"/>
    </location>
</feature>
<dbReference type="GO" id="GO:0005634">
    <property type="term" value="C:nucleus"/>
    <property type="evidence" value="ECO:0007669"/>
    <property type="project" value="TreeGrafter"/>
</dbReference>
<dbReference type="AlphaFoldDB" id="A0A7I8JNC9"/>
<feature type="compositionally biased region" description="Basic and acidic residues" evidence="3">
    <location>
        <begin position="290"/>
        <end position="317"/>
    </location>
</feature>
<feature type="compositionally biased region" description="Basic and acidic residues" evidence="3">
    <location>
        <begin position="159"/>
        <end position="185"/>
    </location>
</feature>
<dbReference type="InterPro" id="IPR006861">
    <property type="entry name" value="HABP4_PAIRBP1-bd"/>
</dbReference>
<sequence length="392" mass="41178">MATANPFDILGDDDNDDPSHLISVQQQKVVAKKPAPAAAAAVPAAAKLPTKPAPPTLAARDARGSTEPARGGGIGGGRGGPGRGRGRGGFPSQQNREYGNGNANGFPGTYGGGGGGGGGGEDGDAEKSVDRERASYGGPRQPYRGGRRGGFRGGEVEGDSERAPRRLYERRSGTGRGSELKREGSGRGNWGTPTDDVLPQEGEEIVNVEGKNAEKQLEQVDAPASDANNENKEGANENEEKEPEDKEMTLEEYEKIREEKRKALLALKAEERKVEVDKELEAMQQLSLKKGNDDIFIKLGSDKDSKRKDAERDERAKKSVSINQFLKPAEGERYYSPRGRGSRGGRGGRGGVGERGPFRGGGDFGGGGGGGFGAAAPAIDDPGHFPTLGGKQ</sequence>
<dbReference type="PANTHER" id="PTHR12299">
    <property type="entry name" value="HYALURONIC ACID-BINDING PROTEIN 4"/>
    <property type="match status" value="1"/>
</dbReference>
<reference evidence="5 6" key="1">
    <citation type="submission" date="2019-12" db="EMBL/GenBank/DDBJ databases">
        <authorList>
            <person name="Scholz U."/>
            <person name="Mascher M."/>
            <person name="Fiebig A."/>
        </authorList>
    </citation>
    <scope>NUCLEOTIDE SEQUENCE</scope>
</reference>
<evidence type="ECO:0000313" key="5">
    <source>
        <dbReference type="EMBL" id="CAA2632436.1"/>
    </source>
</evidence>
<accession>A0A7I8JNC9</accession>
<feature type="compositionally biased region" description="Gly residues" evidence="3">
    <location>
        <begin position="70"/>
        <end position="89"/>
    </location>
</feature>
<dbReference type="GO" id="GO:0005737">
    <property type="term" value="C:cytoplasm"/>
    <property type="evidence" value="ECO:0007669"/>
    <property type="project" value="UniProtKB-SubCell"/>
</dbReference>
<comment type="subcellular location">
    <subcellularLocation>
        <location evidence="1">Cytoplasm</location>
    </subcellularLocation>
</comment>
<evidence type="ECO:0000259" key="4">
    <source>
        <dbReference type="SMART" id="SM01233"/>
    </source>
</evidence>
<feature type="compositionally biased region" description="Gly residues" evidence="3">
    <location>
        <begin position="108"/>
        <end position="120"/>
    </location>
</feature>
<dbReference type="Pfam" id="PF09598">
    <property type="entry name" value="Stm1_N"/>
    <property type="match status" value="1"/>
</dbReference>
<protein>
    <recommendedName>
        <fullName evidence="4">Hyaluronan/mRNA-binding protein domain-containing protein</fullName>
    </recommendedName>
</protein>
<feature type="compositionally biased region" description="Polar residues" evidence="3">
    <location>
        <begin position="91"/>
        <end position="103"/>
    </location>
</feature>